<dbReference type="EMBL" id="OX465078">
    <property type="protein sequence ID" value="CAI9272959.1"/>
    <property type="molecule type" value="Genomic_DNA"/>
</dbReference>
<accession>A0AA35YFG9</accession>
<gene>
    <name evidence="1" type="ORF">LSALG_LOCUS13134</name>
</gene>
<keyword evidence="2" id="KW-1185">Reference proteome</keyword>
<dbReference type="AlphaFoldDB" id="A0AA35YFG9"/>
<evidence type="ECO:0000313" key="1">
    <source>
        <dbReference type="EMBL" id="CAI9272959.1"/>
    </source>
</evidence>
<reference evidence="1" key="1">
    <citation type="submission" date="2023-04" db="EMBL/GenBank/DDBJ databases">
        <authorList>
            <person name="Vijverberg K."/>
            <person name="Xiong W."/>
            <person name="Schranz E."/>
        </authorList>
    </citation>
    <scope>NUCLEOTIDE SEQUENCE</scope>
</reference>
<name>A0AA35YFG9_LACSI</name>
<sequence length="198" mass="22696">MDVNINSGAQLNTKTPEQMKVIPPKISNTKSIMVEVKNPDITVNLSDMDTNVNTDEEPIATLFSSQSTEPENGIHEPKVDDDGVMVSKTKYSLEIHVNELQALMDKDIKKLDESYNLLHKKVDVVENATTCLIEDITAFNKDYSTDLKVKIEKDDKVFEKMEEFMSNFKETLSKVHLRKLVKIQEKLRGKLRLHKFQQ</sequence>
<proteinExistence type="predicted"/>
<dbReference type="PROSITE" id="PS50096">
    <property type="entry name" value="IQ"/>
    <property type="match status" value="1"/>
</dbReference>
<organism evidence="1 2">
    <name type="scientific">Lactuca saligna</name>
    <name type="common">Willowleaf lettuce</name>
    <dbReference type="NCBI Taxonomy" id="75948"/>
    <lineage>
        <taxon>Eukaryota</taxon>
        <taxon>Viridiplantae</taxon>
        <taxon>Streptophyta</taxon>
        <taxon>Embryophyta</taxon>
        <taxon>Tracheophyta</taxon>
        <taxon>Spermatophyta</taxon>
        <taxon>Magnoliopsida</taxon>
        <taxon>eudicotyledons</taxon>
        <taxon>Gunneridae</taxon>
        <taxon>Pentapetalae</taxon>
        <taxon>asterids</taxon>
        <taxon>campanulids</taxon>
        <taxon>Asterales</taxon>
        <taxon>Asteraceae</taxon>
        <taxon>Cichorioideae</taxon>
        <taxon>Cichorieae</taxon>
        <taxon>Lactucinae</taxon>
        <taxon>Lactuca</taxon>
    </lineage>
</organism>
<dbReference type="Proteomes" id="UP001177003">
    <property type="component" value="Chromosome 2"/>
</dbReference>
<evidence type="ECO:0000313" key="2">
    <source>
        <dbReference type="Proteomes" id="UP001177003"/>
    </source>
</evidence>
<protein>
    <submittedName>
        <fullName evidence="1">Uncharacterized protein</fullName>
    </submittedName>
</protein>